<evidence type="ECO:0000256" key="1">
    <source>
        <dbReference type="ARBA" id="ARBA00004370"/>
    </source>
</evidence>
<dbReference type="PANTHER" id="PTHR46641:SF8">
    <property type="entry name" value="G-PROTEIN COUPLED RECEPTORS FAMILY 1 PROFILE DOMAIN-CONTAINING PROTEIN"/>
    <property type="match status" value="1"/>
</dbReference>
<keyword evidence="3 6" id="KW-1133">Transmembrane helix</keyword>
<evidence type="ECO:0000313" key="9">
    <source>
        <dbReference type="Proteomes" id="UP000708208"/>
    </source>
</evidence>
<evidence type="ECO:0000256" key="6">
    <source>
        <dbReference type="SAM" id="Phobius"/>
    </source>
</evidence>
<dbReference type="InterPro" id="IPR017452">
    <property type="entry name" value="GPCR_Rhodpsn_7TM"/>
</dbReference>
<feature type="transmembrane region" description="Helical" evidence="6">
    <location>
        <begin position="32"/>
        <end position="55"/>
    </location>
</feature>
<sequence length="385" mass="43836">MNYSKEVWDMSKYQPCPQLQAPPSTYDPWRVFIVNNVIVLISFLGLIGNVISGIVLSMPQMRSSYGLLLTALTVSDSIQLLSGIVMYGAQSLWYCGITLTPANTVGPTFSKLLSMIGYVAYTASAYLTALLSFERYTAICWPFKALRIFPTKRRSFYYVIGVSAYAILFNLPKWFETTTCQDRIPIRNSSLTPDKTIEGRNLLVNSSSDEEPVFTLGEIKVIYNELYNYNLAYRLFYLFLANFLINFVIPLVVIIILNIRIYNGMRRTTQLRQLLTVGQINENSITLMLVVVVGIFCASHMWFAVKIVIQQIWGKQSFPKVLIGVTNFLLAFNASINFVIYCLCGSKFRQQLSLLFTCSKSERFSNKSKYDGNRSVRTETEKIHL</sequence>
<feature type="transmembrane region" description="Helical" evidence="6">
    <location>
        <begin position="67"/>
        <end position="89"/>
    </location>
</feature>
<dbReference type="InterPro" id="IPR019430">
    <property type="entry name" value="7TM_GPCR_serpentine_rcpt_Srx"/>
</dbReference>
<dbReference type="GO" id="GO:0016020">
    <property type="term" value="C:membrane"/>
    <property type="evidence" value="ECO:0007669"/>
    <property type="project" value="UniProtKB-SubCell"/>
</dbReference>
<dbReference type="OrthoDB" id="10011262at2759"/>
<evidence type="ECO:0000256" key="5">
    <source>
        <dbReference type="SAM" id="MobiDB-lite"/>
    </source>
</evidence>
<feature type="region of interest" description="Disordered" evidence="5">
    <location>
        <begin position="365"/>
        <end position="385"/>
    </location>
</feature>
<feature type="transmembrane region" description="Helical" evidence="6">
    <location>
        <begin position="321"/>
        <end position="344"/>
    </location>
</feature>
<proteinExistence type="predicted"/>
<accession>A0A8J2JQ48</accession>
<feature type="transmembrane region" description="Helical" evidence="6">
    <location>
        <begin position="235"/>
        <end position="263"/>
    </location>
</feature>
<evidence type="ECO:0000256" key="3">
    <source>
        <dbReference type="ARBA" id="ARBA00022989"/>
    </source>
</evidence>
<keyword evidence="4 6" id="KW-0472">Membrane</keyword>
<reference evidence="8" key="1">
    <citation type="submission" date="2021-06" db="EMBL/GenBank/DDBJ databases">
        <authorList>
            <person name="Hodson N. C."/>
            <person name="Mongue J. A."/>
            <person name="Jaron S. K."/>
        </authorList>
    </citation>
    <scope>NUCLEOTIDE SEQUENCE</scope>
</reference>
<name>A0A8J2JQ48_9HEXA</name>
<feature type="transmembrane region" description="Helical" evidence="6">
    <location>
        <begin position="284"/>
        <end position="309"/>
    </location>
</feature>
<dbReference type="PROSITE" id="PS50262">
    <property type="entry name" value="G_PROTEIN_RECEP_F1_2"/>
    <property type="match status" value="1"/>
</dbReference>
<dbReference type="PANTHER" id="PTHR46641">
    <property type="entry name" value="FMRFAMIDE RECEPTOR-RELATED"/>
    <property type="match status" value="1"/>
</dbReference>
<evidence type="ECO:0000256" key="4">
    <source>
        <dbReference type="ARBA" id="ARBA00023136"/>
    </source>
</evidence>
<evidence type="ECO:0000259" key="7">
    <source>
        <dbReference type="PROSITE" id="PS50262"/>
    </source>
</evidence>
<dbReference type="EMBL" id="CAJVCH010106694">
    <property type="protein sequence ID" value="CAG7724199.1"/>
    <property type="molecule type" value="Genomic_DNA"/>
</dbReference>
<feature type="transmembrane region" description="Helical" evidence="6">
    <location>
        <begin position="155"/>
        <end position="175"/>
    </location>
</feature>
<dbReference type="Proteomes" id="UP000708208">
    <property type="component" value="Unassembled WGS sequence"/>
</dbReference>
<keyword evidence="2 6" id="KW-0812">Transmembrane</keyword>
<organism evidence="8 9">
    <name type="scientific">Allacma fusca</name>
    <dbReference type="NCBI Taxonomy" id="39272"/>
    <lineage>
        <taxon>Eukaryota</taxon>
        <taxon>Metazoa</taxon>
        <taxon>Ecdysozoa</taxon>
        <taxon>Arthropoda</taxon>
        <taxon>Hexapoda</taxon>
        <taxon>Collembola</taxon>
        <taxon>Symphypleona</taxon>
        <taxon>Sminthuridae</taxon>
        <taxon>Allacma</taxon>
    </lineage>
</organism>
<dbReference type="CDD" id="cd14978">
    <property type="entry name" value="7tmA_FMRFamide_R-like"/>
    <property type="match status" value="1"/>
</dbReference>
<feature type="domain" description="G-protein coupled receptors family 1 profile" evidence="7">
    <location>
        <begin position="48"/>
        <end position="341"/>
    </location>
</feature>
<protein>
    <recommendedName>
        <fullName evidence="7">G-protein coupled receptors family 1 profile domain-containing protein</fullName>
    </recommendedName>
</protein>
<feature type="transmembrane region" description="Helical" evidence="6">
    <location>
        <begin position="109"/>
        <end position="134"/>
    </location>
</feature>
<evidence type="ECO:0000313" key="8">
    <source>
        <dbReference type="EMBL" id="CAG7724199.1"/>
    </source>
</evidence>
<dbReference type="InterPro" id="IPR052954">
    <property type="entry name" value="GPCR-Ligand_Int"/>
</dbReference>
<dbReference type="Pfam" id="PF10328">
    <property type="entry name" value="7TM_GPCR_Srx"/>
    <property type="match status" value="1"/>
</dbReference>
<evidence type="ECO:0000256" key="2">
    <source>
        <dbReference type="ARBA" id="ARBA00022692"/>
    </source>
</evidence>
<comment type="subcellular location">
    <subcellularLocation>
        <location evidence="1">Membrane</location>
    </subcellularLocation>
</comment>
<gene>
    <name evidence="8" type="ORF">AFUS01_LOCUS13234</name>
</gene>
<dbReference type="AlphaFoldDB" id="A0A8J2JQ48"/>
<dbReference type="SUPFAM" id="SSF81321">
    <property type="entry name" value="Family A G protein-coupled receptor-like"/>
    <property type="match status" value="1"/>
</dbReference>
<keyword evidence="9" id="KW-1185">Reference proteome</keyword>
<comment type="caution">
    <text evidence="8">The sequence shown here is derived from an EMBL/GenBank/DDBJ whole genome shotgun (WGS) entry which is preliminary data.</text>
</comment>